<evidence type="ECO:0000313" key="12">
    <source>
        <dbReference type="Proteomes" id="UP000198432"/>
    </source>
</evidence>
<comment type="catalytic activity">
    <reaction evidence="1">
        <text>Hydrolysis of terminal non-reducing N-acetyl-D-hexosamine residues in N-acetyl-beta-D-hexosaminides.</text>
        <dbReference type="EC" id="3.2.1.52"/>
    </reaction>
</comment>
<sequence length="866" mass="98268">MRKFVFLFLLFISSAAVAQVEPGQLADSLFSTYYHQRATHFRSLPQTSRDIIFLGNSLSDGGEWGELFGDRRVKNRGISGDTSPGVMNRLKEVVLRKPEKVFLLVGTNDLARGIAPDSLLKNLFWIADYLRREAPLTQLYIQSILPVNGRFKKFSGHTGNGKQIKHVNAQLQTNAARYNYSFIDLHTPFSDRSGNLNASYTNDGLHLNGNGYMLWKHLVFDEVFDLQAKPAILPAPQQLQWTNEAFPLYQTRSIVIQDPELQAEAMKLKSMLREHGLAVQIKKNAVAGEPHIVLAISSTGAPRLSEEAYTLEVTNDKVQLKANTGHGIFNGVQTLAQLMRDKTFIPGCQVRDWPAYGWRGYMVDVGRNYQTMEMIKEQIDVMARYKLNIFHFHLTEDIAWRLEVPRYPQLTAPEHMTRNKGAYYTVDEMQELIQYCKDRHITLVPEIDMPGHSAAFTRAMGVDMQSEQGLAYLKNILSDFCDTYDVPYVHIGGDEVEITNQAFLPQVTAWLHERGKKTIGWDPGGNLDKATVRQLWMRDGAVDSGQKYIDSRHLYINHMDPLEAITTIFSRRIGDRDTGDSVVLGGTLCLWHDRNVLKQEDVLQMNPVYPSILAFAERSWKGGGYPGWITNIQVDQTKQQRDFQDFENRLLDHQKSYFEGMPFPYAAQAGMTWKLFGPYKNKGDVFASFAPERKIFKGKKPAAEAAGGTVVLRHFWDPLVTGVLKKPEENTTWYATTQFWSDVDTTGLFWIGFQNLSRSQNSDTPANGTWDNKGSAVYLNGEAIAPPAWKRAGQQGNPEIPLIDEGYEYRVPIAAPVKKGWNTVLVKLPVASFKGRDWHNPVKWMFTFIPLDIRGLRSHTETQDVL</sequence>
<dbReference type="GO" id="GO:0016788">
    <property type="term" value="F:hydrolase activity, acting on ester bonds"/>
    <property type="evidence" value="ECO:0007669"/>
    <property type="project" value="UniProtKB-ARBA"/>
</dbReference>
<reference evidence="12" key="1">
    <citation type="submission" date="2017-06" db="EMBL/GenBank/DDBJ databases">
        <authorList>
            <person name="Varghese N."/>
            <person name="Submissions S."/>
        </authorList>
    </citation>
    <scope>NUCLEOTIDE SEQUENCE [LARGE SCALE GENOMIC DNA]</scope>
    <source>
        <strain evidence="12">NKM1</strain>
    </source>
</reference>
<dbReference type="Proteomes" id="UP000198432">
    <property type="component" value="Unassembled WGS sequence"/>
</dbReference>
<dbReference type="InterPro" id="IPR015882">
    <property type="entry name" value="HEX_bac_N"/>
</dbReference>
<dbReference type="Pfam" id="PF00728">
    <property type="entry name" value="Glyco_hydro_20"/>
    <property type="match status" value="1"/>
</dbReference>
<protein>
    <recommendedName>
        <fullName evidence="3">beta-N-acetylhexosaminidase</fullName>
        <ecNumber evidence="3">3.2.1.52</ecNumber>
    </recommendedName>
</protein>
<evidence type="ECO:0000256" key="5">
    <source>
        <dbReference type="ARBA" id="ARBA00023295"/>
    </source>
</evidence>
<evidence type="ECO:0000256" key="2">
    <source>
        <dbReference type="ARBA" id="ARBA00006285"/>
    </source>
</evidence>
<dbReference type="InterPro" id="IPR013830">
    <property type="entry name" value="SGNH_hydro"/>
</dbReference>
<feature type="domain" description="Beta-hexosaminidase bacterial type N-terminal" evidence="9">
    <location>
        <begin position="229"/>
        <end position="353"/>
    </location>
</feature>
<dbReference type="Pfam" id="PF13472">
    <property type="entry name" value="Lipase_GDSL_2"/>
    <property type="match status" value="1"/>
</dbReference>
<proteinExistence type="inferred from homology"/>
<evidence type="ECO:0000259" key="8">
    <source>
        <dbReference type="Pfam" id="PF00728"/>
    </source>
</evidence>
<dbReference type="InterPro" id="IPR017853">
    <property type="entry name" value="GH"/>
</dbReference>
<evidence type="ECO:0000256" key="3">
    <source>
        <dbReference type="ARBA" id="ARBA00012663"/>
    </source>
</evidence>
<keyword evidence="7" id="KW-0732">Signal</keyword>
<keyword evidence="4" id="KW-0378">Hydrolase</keyword>
<keyword evidence="5" id="KW-0326">Glycosidase</keyword>
<feature type="domain" description="SGNH hydrolase-type esterase" evidence="10">
    <location>
        <begin position="54"/>
        <end position="212"/>
    </location>
</feature>
<evidence type="ECO:0000256" key="1">
    <source>
        <dbReference type="ARBA" id="ARBA00001231"/>
    </source>
</evidence>
<evidence type="ECO:0000313" key="11">
    <source>
        <dbReference type="EMBL" id="SNT34027.1"/>
    </source>
</evidence>
<dbReference type="InterPro" id="IPR029018">
    <property type="entry name" value="Hex-like_dom2"/>
</dbReference>
<accession>A0A239LTN8</accession>
<dbReference type="Gene3D" id="3.30.379.10">
    <property type="entry name" value="Chitobiase/beta-hexosaminidase domain 2-like"/>
    <property type="match status" value="1"/>
</dbReference>
<dbReference type="RefSeq" id="WP_218824312.1">
    <property type="nucleotide sequence ID" value="NZ_FZOQ01000052.1"/>
</dbReference>
<dbReference type="Gene3D" id="3.40.50.1110">
    <property type="entry name" value="SGNH hydrolase"/>
    <property type="match status" value="1"/>
</dbReference>
<evidence type="ECO:0000259" key="9">
    <source>
        <dbReference type="Pfam" id="PF02838"/>
    </source>
</evidence>
<feature type="domain" description="Glycoside hydrolase family 20 catalytic" evidence="8">
    <location>
        <begin position="356"/>
        <end position="460"/>
    </location>
</feature>
<gene>
    <name evidence="11" type="ORF">SAMN06296052_1525</name>
</gene>
<feature type="signal peptide" evidence="7">
    <location>
        <begin position="1"/>
        <end position="18"/>
    </location>
</feature>
<dbReference type="Gene3D" id="3.20.20.80">
    <property type="entry name" value="Glycosidases"/>
    <property type="match status" value="1"/>
</dbReference>
<name>A0A239LTN8_9BACT</name>
<dbReference type="EMBL" id="FZOQ01000052">
    <property type="protein sequence ID" value="SNT34027.1"/>
    <property type="molecule type" value="Genomic_DNA"/>
</dbReference>
<dbReference type="GO" id="GO:0005975">
    <property type="term" value="P:carbohydrate metabolic process"/>
    <property type="evidence" value="ECO:0007669"/>
    <property type="project" value="InterPro"/>
</dbReference>
<evidence type="ECO:0000259" key="10">
    <source>
        <dbReference type="Pfam" id="PF13472"/>
    </source>
</evidence>
<dbReference type="SUPFAM" id="SSF52266">
    <property type="entry name" value="SGNH hydrolase"/>
    <property type="match status" value="1"/>
</dbReference>
<feature type="active site" description="Proton donor" evidence="6">
    <location>
        <position position="495"/>
    </location>
</feature>
<comment type="similarity">
    <text evidence="2">Belongs to the glycosyl hydrolase 20 family.</text>
</comment>
<dbReference type="Pfam" id="PF02838">
    <property type="entry name" value="Glyco_hydro_20b"/>
    <property type="match status" value="1"/>
</dbReference>
<organism evidence="11 12">
    <name type="scientific">Pontibacter ummariensis</name>
    <dbReference type="NCBI Taxonomy" id="1610492"/>
    <lineage>
        <taxon>Bacteria</taxon>
        <taxon>Pseudomonadati</taxon>
        <taxon>Bacteroidota</taxon>
        <taxon>Cytophagia</taxon>
        <taxon>Cytophagales</taxon>
        <taxon>Hymenobacteraceae</taxon>
        <taxon>Pontibacter</taxon>
    </lineage>
</organism>
<dbReference type="PANTHER" id="PTHR22600:SF57">
    <property type="entry name" value="BETA-N-ACETYLHEXOSAMINIDASE"/>
    <property type="match status" value="1"/>
</dbReference>
<dbReference type="GO" id="GO:0030203">
    <property type="term" value="P:glycosaminoglycan metabolic process"/>
    <property type="evidence" value="ECO:0007669"/>
    <property type="project" value="TreeGrafter"/>
</dbReference>
<dbReference type="AlphaFoldDB" id="A0A239LTN8"/>
<dbReference type="InterPro" id="IPR036514">
    <property type="entry name" value="SGNH_hydro_sf"/>
</dbReference>
<dbReference type="SUPFAM" id="SSF55545">
    <property type="entry name" value="beta-N-acetylhexosaminidase-like domain"/>
    <property type="match status" value="1"/>
</dbReference>
<dbReference type="InterPro" id="IPR025705">
    <property type="entry name" value="Beta_hexosaminidase_sua/sub"/>
</dbReference>
<feature type="chain" id="PRO_5011992010" description="beta-N-acetylhexosaminidase" evidence="7">
    <location>
        <begin position="19"/>
        <end position="866"/>
    </location>
</feature>
<keyword evidence="12" id="KW-1185">Reference proteome</keyword>
<evidence type="ECO:0000256" key="7">
    <source>
        <dbReference type="SAM" id="SignalP"/>
    </source>
</evidence>
<dbReference type="SUPFAM" id="SSF51445">
    <property type="entry name" value="(Trans)glycosidases"/>
    <property type="match status" value="1"/>
</dbReference>
<dbReference type="EC" id="3.2.1.52" evidence="3"/>
<dbReference type="PANTHER" id="PTHR22600">
    <property type="entry name" value="BETA-HEXOSAMINIDASE"/>
    <property type="match status" value="1"/>
</dbReference>
<dbReference type="InterPro" id="IPR015883">
    <property type="entry name" value="Glyco_hydro_20_cat"/>
</dbReference>
<dbReference type="PRINTS" id="PR00738">
    <property type="entry name" value="GLHYDRLASE20"/>
</dbReference>
<evidence type="ECO:0000256" key="6">
    <source>
        <dbReference type="PIRSR" id="PIRSR625705-1"/>
    </source>
</evidence>
<dbReference type="GO" id="GO:0004563">
    <property type="term" value="F:beta-N-acetylhexosaminidase activity"/>
    <property type="evidence" value="ECO:0007669"/>
    <property type="project" value="UniProtKB-EC"/>
</dbReference>
<dbReference type="GO" id="GO:0016020">
    <property type="term" value="C:membrane"/>
    <property type="evidence" value="ECO:0007669"/>
    <property type="project" value="TreeGrafter"/>
</dbReference>
<evidence type="ECO:0000256" key="4">
    <source>
        <dbReference type="ARBA" id="ARBA00022801"/>
    </source>
</evidence>